<keyword evidence="2" id="KW-1185">Reference proteome</keyword>
<feature type="non-terminal residue" evidence="1">
    <location>
        <position position="168"/>
    </location>
</feature>
<sequence>MRLKPSDVYYCQDSINNVFDHKSRHRDVPPIQVWRDVDSGKWFSADNRRLWVFKNLHLLGKCDSISVIQISDIRYILDRKFTTINGGTSIIVRRDPGGKWYKVAEQRRLELKNQQKPSTFSGTHISRNVANINKVSGQLQLDDEIDYRHRRENVRNSTLGPEQEVRMS</sequence>
<dbReference type="EMBL" id="JARBDR010000214">
    <property type="protein sequence ID" value="KAJ8318950.1"/>
    <property type="molecule type" value="Genomic_DNA"/>
</dbReference>
<name>A0ABQ9FNW8_TEGGR</name>
<evidence type="ECO:0000313" key="2">
    <source>
        <dbReference type="Proteomes" id="UP001217089"/>
    </source>
</evidence>
<comment type="caution">
    <text evidence="1">The sequence shown here is derived from an EMBL/GenBank/DDBJ whole genome shotgun (WGS) entry which is preliminary data.</text>
</comment>
<accession>A0ABQ9FNW8</accession>
<evidence type="ECO:0000313" key="1">
    <source>
        <dbReference type="EMBL" id="KAJ8318950.1"/>
    </source>
</evidence>
<protein>
    <submittedName>
        <fullName evidence="1">Uncharacterized protein</fullName>
    </submittedName>
</protein>
<proteinExistence type="predicted"/>
<dbReference type="Proteomes" id="UP001217089">
    <property type="component" value="Unassembled WGS sequence"/>
</dbReference>
<gene>
    <name evidence="1" type="ORF">KUTeg_004041</name>
</gene>
<organism evidence="1 2">
    <name type="scientific">Tegillarca granosa</name>
    <name type="common">Malaysian cockle</name>
    <name type="synonym">Anadara granosa</name>
    <dbReference type="NCBI Taxonomy" id="220873"/>
    <lineage>
        <taxon>Eukaryota</taxon>
        <taxon>Metazoa</taxon>
        <taxon>Spiralia</taxon>
        <taxon>Lophotrochozoa</taxon>
        <taxon>Mollusca</taxon>
        <taxon>Bivalvia</taxon>
        <taxon>Autobranchia</taxon>
        <taxon>Pteriomorphia</taxon>
        <taxon>Arcoida</taxon>
        <taxon>Arcoidea</taxon>
        <taxon>Arcidae</taxon>
        <taxon>Tegillarca</taxon>
    </lineage>
</organism>
<reference evidence="1 2" key="1">
    <citation type="submission" date="2022-12" db="EMBL/GenBank/DDBJ databases">
        <title>Chromosome-level genome of Tegillarca granosa.</title>
        <authorList>
            <person name="Kim J."/>
        </authorList>
    </citation>
    <scope>NUCLEOTIDE SEQUENCE [LARGE SCALE GENOMIC DNA]</scope>
    <source>
        <strain evidence="1">Teg-2019</strain>
        <tissue evidence="1">Adductor muscle</tissue>
    </source>
</reference>